<feature type="transmembrane region" description="Helical" evidence="1">
    <location>
        <begin position="46"/>
        <end position="63"/>
    </location>
</feature>
<keyword evidence="1" id="KW-1133">Transmembrane helix</keyword>
<proteinExistence type="predicted"/>
<organism evidence="2 3">
    <name type="scientific">Thioclava kandeliae</name>
    <dbReference type="NCBI Taxonomy" id="3070818"/>
    <lineage>
        <taxon>Bacteria</taxon>
        <taxon>Pseudomonadati</taxon>
        <taxon>Pseudomonadota</taxon>
        <taxon>Alphaproteobacteria</taxon>
        <taxon>Rhodobacterales</taxon>
        <taxon>Paracoccaceae</taxon>
        <taxon>Thioclava</taxon>
    </lineage>
</organism>
<feature type="transmembrane region" description="Helical" evidence="1">
    <location>
        <begin position="93"/>
        <end position="111"/>
    </location>
</feature>
<keyword evidence="1" id="KW-0812">Transmembrane</keyword>
<dbReference type="Proteomes" id="UP001438953">
    <property type="component" value="Unassembled WGS sequence"/>
</dbReference>
<gene>
    <name evidence="2" type="ORF">VSX56_04190</name>
</gene>
<keyword evidence="1" id="KW-0472">Membrane</keyword>
<accession>A0ABV1SDG3</accession>
<comment type="caution">
    <text evidence="2">The sequence shown here is derived from an EMBL/GenBank/DDBJ whole genome shotgun (WGS) entry which is preliminary data.</text>
</comment>
<protein>
    <submittedName>
        <fullName evidence="2">Uncharacterized protein</fullName>
    </submittedName>
</protein>
<keyword evidence="3" id="KW-1185">Reference proteome</keyword>
<sequence length="139" mass="15081">MRAPGIGAPRRALALSALLCLPLVWAVIATRDGRLTLPVSTTPRDIAAFWALVLLALWAFRAARKMQASTSILLAHTLPLFATIAAIRAGMPVIQSLFIAHLVTLIIDLILKNRRPGGWARLRLGECLLILACLYALIP</sequence>
<name>A0ABV1SDG3_9RHOB</name>
<feature type="transmembrane region" description="Helical" evidence="1">
    <location>
        <begin position="70"/>
        <end position="87"/>
    </location>
</feature>
<dbReference type="RefSeq" id="WP_350935052.1">
    <property type="nucleotide sequence ID" value="NZ_JAYWLC010000002.1"/>
</dbReference>
<reference evidence="2 3" key="1">
    <citation type="submission" date="2024-06" db="EMBL/GenBank/DDBJ databases">
        <title>Thioclava kandeliae sp. nov. from a rhizosphere soil sample of Kandelia candel in a mangrove.</title>
        <authorList>
            <person name="Mu T."/>
        </authorList>
    </citation>
    <scope>NUCLEOTIDE SEQUENCE [LARGE SCALE GENOMIC DNA]</scope>
    <source>
        <strain evidence="2 3">CPCC 100088</strain>
    </source>
</reference>
<evidence type="ECO:0000256" key="1">
    <source>
        <dbReference type="SAM" id="Phobius"/>
    </source>
</evidence>
<evidence type="ECO:0000313" key="2">
    <source>
        <dbReference type="EMBL" id="MER5170967.1"/>
    </source>
</evidence>
<evidence type="ECO:0000313" key="3">
    <source>
        <dbReference type="Proteomes" id="UP001438953"/>
    </source>
</evidence>
<dbReference type="EMBL" id="JAYWLC010000002">
    <property type="protein sequence ID" value="MER5170967.1"/>
    <property type="molecule type" value="Genomic_DNA"/>
</dbReference>